<comment type="caution">
    <text evidence="2">The sequence shown here is derived from an EMBL/GenBank/DDBJ whole genome shotgun (WGS) entry which is preliminary data.</text>
</comment>
<dbReference type="SUPFAM" id="SSF50969">
    <property type="entry name" value="YVTN repeat-like/Quinoprotein amine dehydrogenase"/>
    <property type="match status" value="1"/>
</dbReference>
<dbReference type="RefSeq" id="WP_136529866.1">
    <property type="nucleotide sequence ID" value="NZ_STGX01000007.1"/>
</dbReference>
<evidence type="ECO:0000313" key="2">
    <source>
        <dbReference type="EMBL" id="THV28759.1"/>
    </source>
</evidence>
<keyword evidence="1" id="KW-0732">Signal</keyword>
<evidence type="ECO:0000256" key="1">
    <source>
        <dbReference type="SAM" id="SignalP"/>
    </source>
</evidence>
<feature type="signal peptide" evidence="1">
    <location>
        <begin position="1"/>
        <end position="22"/>
    </location>
</feature>
<sequence>MCRWSAASLGAVLLLTAAACQGEEPSERASEEASAGAPEAEDWIEAAPSRAAVIDWDTQSLIAIVDGEPVPVPEAGMVSGPPAVNWSPDGGLMTAGSGGTFWQWPGPGEAATPFSCGANCQGAFVADDPEQLYSFNGTEIQRLGEYGYPAAEPVGVGLGTRVDYLDSAQIWGVVDGKLLIGKTDPEERYASAADLWLVDPATGEVLVEATEDFAEDQRFSHVALHHDASRVALTGDGAGYCDPSPGVTVLDTATLAPAEPVADFPAGANEGTVHAADLFYNGTILYAVLQERHGADCAETTPMGVWRHTDGAWEQVAEGDFASVRPLEALDGAQSGAALVVDAGDGACRVVDLPGGEIRADLGSCDVLTWSTPTANEIDLSALSGR</sequence>
<keyword evidence="3" id="KW-1185">Reference proteome</keyword>
<reference evidence="2 3" key="1">
    <citation type="journal article" date="2018" name="Int. J. Syst. Evol. Microbiol.">
        <title>Glycomyces paridis sp. nov., isolated from the medicinal plant Paris polyphylla.</title>
        <authorList>
            <person name="Fang X.M."/>
            <person name="Bai J.L."/>
            <person name="Su J."/>
            <person name="Zhao L.L."/>
            <person name="Liu H.Y."/>
            <person name="Ma B.P."/>
            <person name="Zhang Y.Q."/>
            <person name="Yu L.Y."/>
        </authorList>
    </citation>
    <scope>NUCLEOTIDE SEQUENCE [LARGE SCALE GENOMIC DNA]</scope>
    <source>
        <strain evidence="2 3">CPCC 204357</strain>
    </source>
</reference>
<dbReference type="InterPro" id="IPR011044">
    <property type="entry name" value="Quino_amine_DH_bsu"/>
</dbReference>
<protein>
    <submittedName>
        <fullName evidence="2">Uncharacterized protein</fullName>
    </submittedName>
</protein>
<organism evidence="2 3">
    <name type="scientific">Glycomyces paridis</name>
    <dbReference type="NCBI Taxonomy" id="2126555"/>
    <lineage>
        <taxon>Bacteria</taxon>
        <taxon>Bacillati</taxon>
        <taxon>Actinomycetota</taxon>
        <taxon>Actinomycetes</taxon>
        <taxon>Glycomycetales</taxon>
        <taxon>Glycomycetaceae</taxon>
        <taxon>Glycomyces</taxon>
    </lineage>
</organism>
<proteinExistence type="predicted"/>
<dbReference type="PROSITE" id="PS51257">
    <property type="entry name" value="PROKAR_LIPOPROTEIN"/>
    <property type="match status" value="1"/>
</dbReference>
<feature type="chain" id="PRO_5038918658" evidence="1">
    <location>
        <begin position="23"/>
        <end position="386"/>
    </location>
</feature>
<dbReference type="EMBL" id="STGX01000007">
    <property type="protein sequence ID" value="THV28759.1"/>
    <property type="molecule type" value="Genomic_DNA"/>
</dbReference>
<dbReference type="AlphaFoldDB" id="A0A4S8PK03"/>
<name>A0A4S8PK03_9ACTN</name>
<gene>
    <name evidence="2" type="ORF">E9998_11715</name>
</gene>
<dbReference type="Proteomes" id="UP000305792">
    <property type="component" value="Unassembled WGS sequence"/>
</dbReference>
<evidence type="ECO:0000313" key="3">
    <source>
        <dbReference type="Proteomes" id="UP000305792"/>
    </source>
</evidence>
<accession>A0A4S8PK03</accession>
<dbReference type="OrthoDB" id="5188242at2"/>